<feature type="domain" description="eCIS core" evidence="3">
    <location>
        <begin position="94"/>
        <end position="171"/>
    </location>
</feature>
<keyword evidence="1" id="KW-0175">Coiled coil</keyword>
<dbReference type="Pfam" id="PF13699">
    <property type="entry name" value="eCIS_core"/>
    <property type="match status" value="1"/>
</dbReference>
<proteinExistence type="predicted"/>
<accession>M0HY86</accession>
<organism evidence="4 5">
    <name type="scientific">Haloferax elongans ATCC BAA-1513</name>
    <dbReference type="NCBI Taxonomy" id="1230453"/>
    <lineage>
        <taxon>Archaea</taxon>
        <taxon>Methanobacteriati</taxon>
        <taxon>Methanobacteriota</taxon>
        <taxon>Stenosarchaea group</taxon>
        <taxon>Halobacteria</taxon>
        <taxon>Halobacteriales</taxon>
        <taxon>Haloferacaceae</taxon>
        <taxon>Haloferax</taxon>
    </lineage>
</organism>
<sequence length="429" mass="46324">MDVQIQRLVESHGASQVRQWADEGMTVETMGKPRDMREFRERQEEHPAEVPKDIERRNAKSVQRSRGAHHEASKAGDSQVPDSVRDVISAPGQQLDTSIQRAMEERMGDNLGDVRIHTGPSAAKACEDINARAFTVGNHIAFNHGEYDPDSPEGQHVLAHELAHVRQQTGAAVSMLPQKGELEIDPDPRLEREAEETAERVMRGGKLGIHRMQQSDVHVQRMPDAVTASNAKNIQEINAELTELKQTVQSHDETIKEIESMRQAVDDAYDDVDPNDVQLDIPGSQDQKLSTLDKFKAKLGNMGNKMNPFSESGQKTLSKGTVGGGLALGAFAMGGGPLGVAAATLSPILGDTVAAGIGDSKQAVPDEIVEKVGKSLAASENFARRIAGDPKLASQLASNETLLNNLKTGLQSGEEQTSGTRFDADGGEI</sequence>
<feature type="compositionally biased region" description="Polar residues" evidence="2">
    <location>
        <begin position="407"/>
        <end position="420"/>
    </location>
</feature>
<evidence type="ECO:0000313" key="5">
    <source>
        <dbReference type="Proteomes" id="UP000011612"/>
    </source>
</evidence>
<evidence type="ECO:0000313" key="4">
    <source>
        <dbReference type="EMBL" id="ELZ89545.1"/>
    </source>
</evidence>
<evidence type="ECO:0000256" key="2">
    <source>
        <dbReference type="SAM" id="MobiDB-lite"/>
    </source>
</evidence>
<protein>
    <recommendedName>
        <fullName evidence="3">eCIS core domain-containing protein</fullName>
    </recommendedName>
</protein>
<name>M0HY86_HALEO</name>
<gene>
    <name evidence="4" type="ORF">C453_00675</name>
</gene>
<comment type="caution">
    <text evidence="4">The sequence shown here is derived from an EMBL/GenBank/DDBJ whole genome shotgun (WGS) entry which is preliminary data.</text>
</comment>
<feature type="coiled-coil region" evidence="1">
    <location>
        <begin position="234"/>
        <end position="261"/>
    </location>
</feature>
<evidence type="ECO:0000256" key="1">
    <source>
        <dbReference type="SAM" id="Coils"/>
    </source>
</evidence>
<feature type="compositionally biased region" description="Basic and acidic residues" evidence="2">
    <location>
        <begin position="31"/>
        <end position="58"/>
    </location>
</feature>
<dbReference type="STRING" id="1230453.C453_00675"/>
<feature type="region of interest" description="Disordered" evidence="2">
    <location>
        <begin position="1"/>
        <end position="83"/>
    </location>
</feature>
<dbReference type="Proteomes" id="UP000011612">
    <property type="component" value="Unassembled WGS sequence"/>
</dbReference>
<feature type="region of interest" description="Disordered" evidence="2">
    <location>
        <begin position="407"/>
        <end position="429"/>
    </location>
</feature>
<keyword evidence="5" id="KW-1185">Reference proteome</keyword>
<dbReference type="InterPro" id="IPR025295">
    <property type="entry name" value="eCIS_core_dom"/>
</dbReference>
<reference evidence="4 5" key="1">
    <citation type="journal article" date="2014" name="PLoS Genet.">
        <title>Phylogenetically driven sequencing of extremely halophilic archaea reveals strategies for static and dynamic osmo-response.</title>
        <authorList>
            <person name="Becker E.A."/>
            <person name="Seitzer P.M."/>
            <person name="Tritt A."/>
            <person name="Larsen D."/>
            <person name="Krusor M."/>
            <person name="Yao A.I."/>
            <person name="Wu D."/>
            <person name="Madern D."/>
            <person name="Eisen J.A."/>
            <person name="Darling A.E."/>
            <person name="Facciotti M.T."/>
        </authorList>
    </citation>
    <scope>NUCLEOTIDE SEQUENCE [LARGE SCALE GENOMIC DNA]</scope>
    <source>
        <strain evidence="4 5">ATCC BAA-1513</strain>
    </source>
</reference>
<dbReference type="EMBL" id="AOLK01000002">
    <property type="protein sequence ID" value="ELZ89545.1"/>
    <property type="molecule type" value="Genomic_DNA"/>
</dbReference>
<dbReference type="PATRIC" id="fig|1230453.4.peg.127"/>
<evidence type="ECO:0000259" key="3">
    <source>
        <dbReference type="Pfam" id="PF13699"/>
    </source>
</evidence>
<dbReference type="AlphaFoldDB" id="M0HY86"/>